<name>A0A8T8CB07_PSEYM</name>
<comment type="function">
    <text evidence="1">Histone-like DNA-binding protein which is capable of wrapping DNA to stabilize it, and thus to prevent its denaturation under extreme environmental conditions.</text>
</comment>
<dbReference type="GO" id="GO:0005829">
    <property type="term" value="C:cytosol"/>
    <property type="evidence" value="ECO:0007669"/>
    <property type="project" value="TreeGrafter"/>
</dbReference>
<dbReference type="GO" id="GO:0042802">
    <property type="term" value="F:identical protein binding"/>
    <property type="evidence" value="ECO:0007669"/>
    <property type="project" value="UniProtKB-ARBA"/>
</dbReference>
<dbReference type="Proteomes" id="UP000003811">
    <property type="component" value="Plasmid pPma4326F"/>
</dbReference>
<dbReference type="SUPFAM" id="SSF47729">
    <property type="entry name" value="IHF-like DNA-binding proteins"/>
    <property type="match status" value="1"/>
</dbReference>
<keyword evidence="8" id="KW-0614">Plasmid</keyword>
<evidence type="ECO:0000256" key="7">
    <source>
        <dbReference type="RuleBase" id="RU003939"/>
    </source>
</evidence>
<evidence type="ECO:0000256" key="2">
    <source>
        <dbReference type="ARBA" id="ARBA00010529"/>
    </source>
</evidence>
<dbReference type="GO" id="GO:0006270">
    <property type="term" value="P:DNA replication initiation"/>
    <property type="evidence" value="ECO:0007669"/>
    <property type="project" value="UniProtKB-ARBA"/>
</dbReference>
<dbReference type="AlphaFoldDB" id="A0A8T8CB07"/>
<dbReference type="GO" id="GO:0006351">
    <property type="term" value="P:DNA-templated transcription"/>
    <property type="evidence" value="ECO:0007669"/>
    <property type="project" value="UniProtKB-ARBA"/>
</dbReference>
<reference evidence="8 9" key="1">
    <citation type="journal article" date="2011" name="PLoS Pathog.">
        <title>Dynamic evolution of pathogenicity revealed by sequencing and comparative genomics of 19 Pseudomonas syringae isolates.</title>
        <authorList>
            <person name="Baltrus D.A."/>
            <person name="Nishimura M.T."/>
            <person name="Romanchuk A."/>
            <person name="Chang J.H."/>
            <person name="Mukhtar M.S."/>
            <person name="Cherkis K."/>
            <person name="Roach J."/>
            <person name="Grant S.R."/>
            <person name="Jones C.D."/>
            <person name="Dangl J.L."/>
        </authorList>
    </citation>
    <scope>NUCLEOTIDE SEQUENCE [LARGE SCALE GENOMIC DNA]</scope>
    <source>
        <strain evidence="8 9">ES4326</strain>
    </source>
</reference>
<dbReference type="Pfam" id="PF00216">
    <property type="entry name" value="Bac_DNA_binding"/>
    <property type="match status" value="1"/>
</dbReference>
<comment type="similarity">
    <text evidence="2 7">Belongs to the bacterial histone-like protein family.</text>
</comment>
<dbReference type="GO" id="GO:1990103">
    <property type="term" value="C:DnaA-HU complex"/>
    <property type="evidence" value="ECO:0007669"/>
    <property type="project" value="UniProtKB-ARBA"/>
</dbReference>
<dbReference type="SMART" id="SM00411">
    <property type="entry name" value="BHL"/>
    <property type="match status" value="1"/>
</dbReference>
<evidence type="ECO:0000313" key="9">
    <source>
        <dbReference type="Proteomes" id="UP000003811"/>
    </source>
</evidence>
<dbReference type="GO" id="GO:0030261">
    <property type="term" value="P:chromosome condensation"/>
    <property type="evidence" value="ECO:0007669"/>
    <property type="project" value="UniProtKB-KW"/>
</dbReference>
<evidence type="ECO:0000256" key="5">
    <source>
        <dbReference type="ARBA" id="ARBA00023125"/>
    </source>
</evidence>
<dbReference type="PRINTS" id="PR01727">
    <property type="entry name" value="DNABINDINGHU"/>
</dbReference>
<dbReference type="PANTHER" id="PTHR33175:SF3">
    <property type="entry name" value="DNA-BINDING PROTEIN HU-BETA"/>
    <property type="match status" value="1"/>
</dbReference>
<dbReference type="Gene3D" id="4.10.520.10">
    <property type="entry name" value="IHF-like DNA-binding proteins"/>
    <property type="match status" value="1"/>
</dbReference>
<dbReference type="GO" id="GO:1990178">
    <property type="term" value="C:HU-DNA complex"/>
    <property type="evidence" value="ECO:0007669"/>
    <property type="project" value="UniProtKB-ARBA"/>
</dbReference>
<evidence type="ECO:0000256" key="1">
    <source>
        <dbReference type="ARBA" id="ARBA00003819"/>
    </source>
</evidence>
<accession>A0A8T8CB07</accession>
<protein>
    <recommendedName>
        <fullName evidence="6">DNA-binding protein HU-beta</fullName>
    </recommendedName>
</protein>
<dbReference type="GO" id="GO:0030527">
    <property type="term" value="F:structural constituent of chromatin"/>
    <property type="evidence" value="ECO:0007669"/>
    <property type="project" value="InterPro"/>
</dbReference>
<keyword evidence="4" id="KW-0226">DNA condensation</keyword>
<dbReference type="InterPro" id="IPR000119">
    <property type="entry name" value="Hist_DNA-bd"/>
</dbReference>
<dbReference type="GO" id="GO:0003677">
    <property type="term" value="F:DNA binding"/>
    <property type="evidence" value="ECO:0007669"/>
    <property type="project" value="UniProtKB-KW"/>
</dbReference>
<evidence type="ECO:0000256" key="4">
    <source>
        <dbReference type="ARBA" id="ARBA00023067"/>
    </source>
</evidence>
<gene>
    <name evidence="8" type="ORF">PMA4326_028480</name>
</gene>
<proteinExistence type="inferred from homology"/>
<comment type="subunit">
    <text evidence="3">Heterodimer of an alpha and a beta chain.</text>
</comment>
<sequence>MNKGEFVDAVAEKAGLTKADTQRAVDAVLETITDTLRKGDAVSFVGFGNFSVKQTAERQGRNPSTGASITIAAAKKPHFAAGKSLKDALA</sequence>
<dbReference type="PANTHER" id="PTHR33175">
    <property type="entry name" value="DNA-BINDING PROTEIN HU"/>
    <property type="match status" value="1"/>
</dbReference>
<dbReference type="InterPro" id="IPR010992">
    <property type="entry name" value="IHF-like_DNA-bd_dom_sf"/>
</dbReference>
<dbReference type="EMBL" id="CP047261">
    <property type="protein sequence ID" value="QHF00760.1"/>
    <property type="molecule type" value="Genomic_DNA"/>
</dbReference>
<evidence type="ECO:0000256" key="6">
    <source>
        <dbReference type="ARBA" id="ARBA00040491"/>
    </source>
</evidence>
<evidence type="ECO:0000256" key="3">
    <source>
        <dbReference type="ARBA" id="ARBA00011870"/>
    </source>
</evidence>
<dbReference type="RefSeq" id="WP_007250726.1">
    <property type="nucleotide sequence ID" value="NZ_CP047261.1"/>
</dbReference>
<evidence type="ECO:0000313" key="8">
    <source>
        <dbReference type="EMBL" id="QHF00760.1"/>
    </source>
</evidence>
<dbReference type="FunFam" id="4.10.520.10:FF:000001">
    <property type="entry name" value="DNA-binding protein HU"/>
    <property type="match status" value="1"/>
</dbReference>
<geneLocation type="plasmid" evidence="8 9">
    <name>pPma4326F</name>
</geneLocation>
<dbReference type="CDD" id="cd13831">
    <property type="entry name" value="HU"/>
    <property type="match status" value="1"/>
</dbReference>
<keyword evidence="5 8" id="KW-0238">DNA-binding</keyword>
<organism evidence="8 9">
    <name type="scientific">Pseudomonas syringae pv. maculicola str. ES4326</name>
    <dbReference type="NCBI Taxonomy" id="629265"/>
    <lineage>
        <taxon>Bacteria</taxon>
        <taxon>Pseudomonadati</taxon>
        <taxon>Pseudomonadota</taxon>
        <taxon>Gammaproteobacteria</taxon>
        <taxon>Pseudomonadales</taxon>
        <taxon>Pseudomonadaceae</taxon>
        <taxon>Pseudomonas</taxon>
    </lineage>
</organism>